<feature type="domain" description="Flagellar hook-associated protein 2 C-terminal" evidence="1">
    <location>
        <begin position="3"/>
        <end position="140"/>
    </location>
</feature>
<keyword evidence="2" id="KW-0966">Cell projection</keyword>
<dbReference type="GO" id="GO:0007155">
    <property type="term" value="P:cell adhesion"/>
    <property type="evidence" value="ECO:0007669"/>
    <property type="project" value="InterPro"/>
</dbReference>
<dbReference type="PANTHER" id="PTHR30288">
    <property type="entry name" value="FLAGELLAR CAP/ASSEMBLY PROTEIN FLID"/>
    <property type="match status" value="1"/>
</dbReference>
<evidence type="ECO:0000313" key="2">
    <source>
        <dbReference type="EMBL" id="GFP24218.1"/>
    </source>
</evidence>
<keyword evidence="2" id="KW-0282">Flagellum</keyword>
<dbReference type="EMBL" id="BLRW01000413">
    <property type="protein sequence ID" value="GFP24218.1"/>
    <property type="molecule type" value="Genomic_DNA"/>
</dbReference>
<keyword evidence="2" id="KW-0969">Cilium</keyword>
<proteinExistence type="predicted"/>
<organism evidence="2 3">
    <name type="scientific">Candidatus Hakubella thermalkaliphila</name>
    <dbReference type="NCBI Taxonomy" id="2754717"/>
    <lineage>
        <taxon>Bacteria</taxon>
        <taxon>Bacillati</taxon>
        <taxon>Actinomycetota</taxon>
        <taxon>Actinomycetota incertae sedis</taxon>
        <taxon>Candidatus Hakubellales</taxon>
        <taxon>Candidatus Hakubellaceae</taxon>
        <taxon>Candidatus Hakubella</taxon>
    </lineage>
</organism>
<dbReference type="InterPro" id="IPR010809">
    <property type="entry name" value="FliD_C"/>
</dbReference>
<dbReference type="PANTHER" id="PTHR30288:SF0">
    <property type="entry name" value="FLAGELLAR HOOK-ASSOCIATED PROTEIN 2"/>
    <property type="match status" value="1"/>
</dbReference>
<reference evidence="2 3" key="1">
    <citation type="journal article" date="2020" name="Front. Microbiol.">
        <title>Single-cell genomics of novel Actinobacteria with the Wood-Ljungdahl pathway discovered in a serpentinizing system.</title>
        <authorList>
            <person name="Merino N."/>
            <person name="Kawai M."/>
            <person name="Boyd E.S."/>
            <person name="Colman D.R."/>
            <person name="McGlynn S.E."/>
            <person name="Nealson K.H."/>
            <person name="Kurokawa K."/>
            <person name="Hongoh Y."/>
        </authorList>
    </citation>
    <scope>NUCLEOTIDE SEQUENCE [LARGE SCALE GENOMIC DNA]</scope>
    <source>
        <strain evidence="2 3">S09_30</strain>
    </source>
</reference>
<name>A0A6V8NVC8_9ACTN</name>
<accession>A0A6V8NVC8</accession>
<sequence length="154" mass="17751">MIVSVSLDSEAVFKNIQSFVEDYNKLITTIGGERNEESFSTFLPLTVAQKKQMSEPERETWKEKAQSRLLRREPALENMLREMRTALNQAVGEVHLSDIGIEFSRNFRDNGMLVLRDGGQRLRAAIAANHERVQELFTRRSGYQFIIVFNNTLN</sequence>
<dbReference type="Pfam" id="PF07195">
    <property type="entry name" value="FliD_C"/>
    <property type="match status" value="1"/>
</dbReference>
<feature type="non-terminal residue" evidence="2">
    <location>
        <position position="154"/>
    </location>
</feature>
<dbReference type="AlphaFoldDB" id="A0A6V8NVC8"/>
<dbReference type="GO" id="GO:0009421">
    <property type="term" value="C:bacterial-type flagellum filament cap"/>
    <property type="evidence" value="ECO:0007669"/>
    <property type="project" value="InterPro"/>
</dbReference>
<comment type="caution">
    <text evidence="2">The sequence shown here is derived from an EMBL/GenBank/DDBJ whole genome shotgun (WGS) entry which is preliminary data.</text>
</comment>
<evidence type="ECO:0000313" key="3">
    <source>
        <dbReference type="Proteomes" id="UP000585609"/>
    </source>
</evidence>
<gene>
    <name evidence="2" type="ORF">HKBW3S09_01685</name>
</gene>
<dbReference type="GO" id="GO:0071973">
    <property type="term" value="P:bacterial-type flagellum-dependent cell motility"/>
    <property type="evidence" value="ECO:0007669"/>
    <property type="project" value="TreeGrafter"/>
</dbReference>
<dbReference type="InterPro" id="IPR040026">
    <property type="entry name" value="FliD"/>
</dbReference>
<dbReference type="Proteomes" id="UP000585609">
    <property type="component" value="Unassembled WGS sequence"/>
</dbReference>
<evidence type="ECO:0000259" key="1">
    <source>
        <dbReference type="Pfam" id="PF07195"/>
    </source>
</evidence>
<protein>
    <submittedName>
        <fullName evidence="2">Flagellar hook-associated protein 2</fullName>
    </submittedName>
</protein>